<evidence type="ECO:0000256" key="3">
    <source>
        <dbReference type="ARBA" id="ARBA00022598"/>
    </source>
</evidence>
<dbReference type="GO" id="GO:0004357">
    <property type="term" value="F:glutamate-cysteine ligase activity"/>
    <property type="evidence" value="ECO:0007669"/>
    <property type="project" value="UniProtKB-UniRule"/>
</dbReference>
<dbReference type="Gene3D" id="3.30.590.20">
    <property type="match status" value="1"/>
</dbReference>
<evidence type="ECO:0000256" key="2">
    <source>
        <dbReference type="ARBA" id="ARBA00008772"/>
    </source>
</evidence>
<keyword evidence="4 8" id="KW-0317">Glutathione biosynthesis</keyword>
<organism evidence="11 12">
    <name type="scientific">Candidatus Erwinia haradaeae</name>
    <dbReference type="NCBI Taxonomy" id="1922217"/>
    <lineage>
        <taxon>Bacteria</taxon>
        <taxon>Pseudomonadati</taxon>
        <taxon>Pseudomonadota</taxon>
        <taxon>Gammaproteobacteria</taxon>
        <taxon>Enterobacterales</taxon>
        <taxon>Erwiniaceae</taxon>
        <taxon>Erwinia</taxon>
    </lineage>
</organism>
<dbReference type="GO" id="GO:0046872">
    <property type="term" value="F:metal ion binding"/>
    <property type="evidence" value="ECO:0007669"/>
    <property type="project" value="TreeGrafter"/>
</dbReference>
<dbReference type="Pfam" id="PF04262">
    <property type="entry name" value="Glu_cys_ligase"/>
    <property type="match status" value="1"/>
</dbReference>
<proteinExistence type="inferred from homology"/>
<dbReference type="EMBL" id="LR217715">
    <property type="protein sequence ID" value="VFP83219.1"/>
    <property type="molecule type" value="Genomic_DNA"/>
</dbReference>
<reference evidence="11 12" key="1">
    <citation type="submission" date="2019-02" db="EMBL/GenBank/DDBJ databases">
        <authorList>
            <person name="Manzano-Marin A."/>
            <person name="Manzano-Marin A."/>
        </authorList>
    </citation>
    <scope>NUCLEOTIDE SEQUENCE [LARGE SCALE GENOMIC DNA]</scope>
    <source>
        <strain evidence="11 12">ErCikochiana</strain>
    </source>
</reference>
<evidence type="ECO:0000256" key="9">
    <source>
        <dbReference type="RuleBase" id="RU004391"/>
    </source>
</evidence>
<evidence type="ECO:0000256" key="6">
    <source>
        <dbReference type="ARBA" id="ARBA00022840"/>
    </source>
</evidence>
<dbReference type="OrthoDB" id="9803907at2"/>
<dbReference type="GO" id="GO:0005829">
    <property type="term" value="C:cytosol"/>
    <property type="evidence" value="ECO:0007669"/>
    <property type="project" value="TreeGrafter"/>
</dbReference>
<keyword evidence="3 8" id="KW-0436">Ligase</keyword>
<dbReference type="HAMAP" id="MF_00578">
    <property type="entry name" value="Glu_cys_ligase"/>
    <property type="match status" value="1"/>
</dbReference>
<evidence type="ECO:0000256" key="1">
    <source>
        <dbReference type="ARBA" id="ARBA00005006"/>
    </source>
</evidence>
<dbReference type="NCBIfam" id="TIGR01434">
    <property type="entry name" value="glu_cys_ligase"/>
    <property type="match status" value="1"/>
</dbReference>
<evidence type="ECO:0000256" key="8">
    <source>
        <dbReference type="HAMAP-Rule" id="MF_00578"/>
    </source>
</evidence>
<dbReference type="SUPFAM" id="SSF55931">
    <property type="entry name" value="Glutamine synthetase/guanido kinase"/>
    <property type="match status" value="1"/>
</dbReference>
<dbReference type="PANTHER" id="PTHR38761">
    <property type="entry name" value="GLUTAMATE--CYSTEINE LIGASE"/>
    <property type="match status" value="1"/>
</dbReference>
<evidence type="ECO:0000256" key="4">
    <source>
        <dbReference type="ARBA" id="ARBA00022684"/>
    </source>
</evidence>
<dbReference type="AlphaFoldDB" id="A0A451DAE8"/>
<dbReference type="PANTHER" id="PTHR38761:SF1">
    <property type="entry name" value="GLUTAMATE--CYSTEINE LIGASE"/>
    <property type="match status" value="1"/>
</dbReference>
<dbReference type="UniPathway" id="UPA00142">
    <property type="reaction ID" value="UER00209"/>
</dbReference>
<keyword evidence="5 8" id="KW-0547">Nucleotide-binding</keyword>
<comment type="pathway">
    <text evidence="1 8 9">Sulfur metabolism; glutathione biosynthesis; glutathione from L-cysteine and L-glutamate: step 1/2.</text>
</comment>
<dbReference type="InterPro" id="IPR014746">
    <property type="entry name" value="Gln_synth/guanido_kin_cat_dom"/>
</dbReference>
<dbReference type="EC" id="6.3.2.2" evidence="8"/>
<evidence type="ECO:0000313" key="12">
    <source>
        <dbReference type="Proteomes" id="UP000294368"/>
    </source>
</evidence>
<comment type="similarity">
    <text evidence="2 8">Belongs to the glutamate--cysteine ligase type 1 family. Type 1 subfamily.</text>
</comment>
<dbReference type="InterPro" id="IPR006334">
    <property type="entry name" value="Glut_cys_ligase"/>
</dbReference>
<gene>
    <name evidence="8 11" type="primary">gshA</name>
    <name evidence="11" type="ORF">ERCIKOCA2762_462</name>
</gene>
<evidence type="ECO:0000256" key="7">
    <source>
        <dbReference type="ARBA" id="ARBA00048819"/>
    </source>
</evidence>
<keyword evidence="6 8" id="KW-0067">ATP-binding</keyword>
<sequence length="518" mass="59233">MIPNASDALIWLESHPHCLKGIGRGIERETLRIRPDGFLATTTHPRSFGSPLTHQWITTDFAEALLEFITPVDDNIDHLLVFLRDIHRYVSSQLGEELMWPMSMPCKVHPDQPIQLAQYGSSSIGQMKTHYRQGLKNRYGALIQMIAGVHYNFSLPFSFWKERTGIYNSQDGKEAISAGYLQIIRNYYRFGWVIPYLFGASPAICSSFMNGRESTLPFEHSEHGMLSLPYATSLRLSDLGYVNPSDHNLNITFNNLSEYIASLQIAIQTPSEKFIAMGVQDDQGNCLQLNTNILQIEDELYIPIRPKRMTLSGESQLDALQRRGVEYIEVRSLDINPFSPIGISSEQICFLDMFLIWCAIADSPTIDSIELACTHKNWNLIITEGRKFGQTINMEDGQTKYPVSDIGHHLLHDLNRIAKTLDSLSEKPRYQNVCQRLKASFNNPNLTYSARLLHTLKSHGLERTGLALAAKYRTQLSQEELEIVDKNQFTNEARRSKIRQKQIELRDQHRRTNLYNVK</sequence>
<dbReference type="RefSeq" id="WP_157988578.1">
    <property type="nucleotide sequence ID" value="NZ_LR217715.1"/>
</dbReference>
<comment type="catalytic activity">
    <reaction evidence="7 8 9">
        <text>L-cysteine + L-glutamate + ATP = gamma-L-glutamyl-L-cysteine + ADP + phosphate + H(+)</text>
        <dbReference type="Rhea" id="RHEA:13285"/>
        <dbReference type="ChEBI" id="CHEBI:15378"/>
        <dbReference type="ChEBI" id="CHEBI:29985"/>
        <dbReference type="ChEBI" id="CHEBI:30616"/>
        <dbReference type="ChEBI" id="CHEBI:35235"/>
        <dbReference type="ChEBI" id="CHEBI:43474"/>
        <dbReference type="ChEBI" id="CHEBI:58173"/>
        <dbReference type="ChEBI" id="CHEBI:456216"/>
        <dbReference type="EC" id="6.3.2.2"/>
    </reaction>
</comment>
<dbReference type="GO" id="GO:0006750">
    <property type="term" value="P:glutathione biosynthetic process"/>
    <property type="evidence" value="ECO:0007669"/>
    <property type="project" value="UniProtKB-UniRule"/>
</dbReference>
<evidence type="ECO:0000256" key="5">
    <source>
        <dbReference type="ARBA" id="ARBA00022741"/>
    </source>
</evidence>
<feature type="domain" description="Glutamate--cysteine ligase" evidence="10">
    <location>
        <begin position="13"/>
        <end position="380"/>
    </location>
</feature>
<dbReference type="InterPro" id="IPR007370">
    <property type="entry name" value="Glu_cys_ligase"/>
</dbReference>
<name>A0A451DAE8_9GAMM</name>
<evidence type="ECO:0000313" key="11">
    <source>
        <dbReference type="EMBL" id="VFP83219.1"/>
    </source>
</evidence>
<protein>
    <recommendedName>
        <fullName evidence="8">Glutamate--cysteine ligase</fullName>
        <ecNumber evidence="8">6.3.2.2</ecNumber>
    </recommendedName>
    <alternativeName>
        <fullName evidence="8">Gamma-ECS</fullName>
        <shortName evidence="8">GCS</shortName>
    </alternativeName>
    <alternativeName>
        <fullName evidence="8">Gamma-glutamylcysteine synthetase</fullName>
    </alternativeName>
</protein>
<dbReference type="Proteomes" id="UP000294368">
    <property type="component" value="Chromosome"/>
</dbReference>
<dbReference type="GO" id="GO:0005524">
    <property type="term" value="F:ATP binding"/>
    <property type="evidence" value="ECO:0007669"/>
    <property type="project" value="UniProtKB-KW"/>
</dbReference>
<accession>A0A451DAE8</accession>
<evidence type="ECO:0000259" key="10">
    <source>
        <dbReference type="Pfam" id="PF04262"/>
    </source>
</evidence>